<dbReference type="PROSITE" id="PS50164">
    <property type="entry name" value="GIY_YIG"/>
    <property type="match status" value="1"/>
</dbReference>
<dbReference type="EMBL" id="CP032452">
    <property type="protein sequence ID" value="QEZ68824.1"/>
    <property type="molecule type" value="Genomic_DNA"/>
</dbReference>
<dbReference type="Pfam" id="PF01541">
    <property type="entry name" value="GIY-YIG"/>
    <property type="match status" value="1"/>
</dbReference>
<dbReference type="SUPFAM" id="SSF82771">
    <property type="entry name" value="GIY-YIG endonuclease"/>
    <property type="match status" value="1"/>
</dbReference>
<feature type="domain" description="GIY-YIG" evidence="2">
    <location>
        <begin position="1"/>
        <end position="88"/>
    </location>
</feature>
<dbReference type="InterPro" id="IPR006350">
    <property type="entry name" value="Intron_endoG1"/>
</dbReference>
<dbReference type="InterPro" id="IPR000305">
    <property type="entry name" value="GIY-YIG_endonuc"/>
</dbReference>
<name>A0A5P3XE42_PARBF</name>
<dbReference type="InterPro" id="IPR035901">
    <property type="entry name" value="GIY-YIG_endonuc_sf"/>
</dbReference>
<evidence type="ECO:0000313" key="3">
    <source>
        <dbReference type="EMBL" id="QEZ68824.1"/>
    </source>
</evidence>
<evidence type="ECO:0000313" key="4">
    <source>
        <dbReference type="Proteomes" id="UP000326961"/>
    </source>
</evidence>
<reference evidence="3 4" key="1">
    <citation type="submission" date="2018-09" db="EMBL/GenBank/DDBJ databases">
        <title>A clostridial neurotoxin that targets Anopheles mosquitoes.</title>
        <authorList>
            <person name="Contreras E."/>
            <person name="Masuyer G."/>
            <person name="Qureshi N."/>
            <person name="Chawla S."/>
            <person name="Lim H.L."/>
            <person name="Chen J."/>
            <person name="Stenmark P."/>
            <person name="Gill S."/>
        </authorList>
    </citation>
    <scope>NUCLEOTIDE SEQUENCE [LARGE SCALE GENOMIC DNA]</scope>
    <source>
        <strain evidence="3 4">Cbm</strain>
    </source>
</reference>
<protein>
    <recommendedName>
        <fullName evidence="2">GIY-YIG domain-containing protein</fullName>
    </recommendedName>
</protein>
<evidence type="ECO:0000256" key="1">
    <source>
        <dbReference type="SAM" id="MobiDB-lite"/>
    </source>
</evidence>
<dbReference type="AlphaFoldDB" id="A0A5P3XE42"/>
<accession>A0A5P3XE42</accession>
<feature type="region of interest" description="Disordered" evidence="1">
    <location>
        <begin position="120"/>
        <end position="144"/>
    </location>
</feature>
<dbReference type="Gene3D" id="3.40.1440.10">
    <property type="entry name" value="GIY-YIG endonuclease"/>
    <property type="match status" value="1"/>
</dbReference>
<gene>
    <name evidence="3" type="ORF">D4A35_07705</name>
</gene>
<dbReference type="SMART" id="SM00465">
    <property type="entry name" value="GIYc"/>
    <property type="match status" value="1"/>
</dbReference>
<sequence>MIVYKITCKINGKIYVGQTSETLKQRFKRHMGYQKDEHDTKFYRAVRKYGIENFYIEQIDTANNQEELDEKELYWINKLDSLKSGYNTKANKGKCGGDTLSNHPNKHFISEKIRQSKIGDKNPMRINGGLKGEKNGMFGKKGKDNSNSKKCVSIAVDNPDDVMIFNSIRELQKHHNVTTDTMVCFRCNGRTKSPYKGYYFKYYEDYIEGQQTIESIPKEKYFRE</sequence>
<proteinExistence type="predicted"/>
<dbReference type="NCBIfam" id="TIGR01453">
    <property type="entry name" value="grpIintron_endo"/>
    <property type="match status" value="1"/>
</dbReference>
<evidence type="ECO:0000259" key="2">
    <source>
        <dbReference type="PROSITE" id="PS50164"/>
    </source>
</evidence>
<dbReference type="RefSeq" id="WP_150886458.1">
    <property type="nucleotide sequence ID" value="NZ_CP032452.1"/>
</dbReference>
<dbReference type="GO" id="GO:0004519">
    <property type="term" value="F:endonuclease activity"/>
    <property type="evidence" value="ECO:0007669"/>
    <property type="project" value="InterPro"/>
</dbReference>
<organism evidence="3 4">
    <name type="scientific">Paraclostridium bifermentans</name>
    <name type="common">Clostridium bifermentans</name>
    <dbReference type="NCBI Taxonomy" id="1490"/>
    <lineage>
        <taxon>Bacteria</taxon>
        <taxon>Bacillati</taxon>
        <taxon>Bacillota</taxon>
        <taxon>Clostridia</taxon>
        <taxon>Peptostreptococcales</taxon>
        <taxon>Peptostreptococcaceae</taxon>
        <taxon>Paraclostridium</taxon>
    </lineage>
</organism>
<dbReference type="CDD" id="cd10443">
    <property type="entry name" value="GIY-YIG_HE_Tlr8p_PBC-V_like"/>
    <property type="match status" value="1"/>
</dbReference>
<dbReference type="Proteomes" id="UP000326961">
    <property type="component" value="Chromosome"/>
</dbReference>